<keyword evidence="2" id="KW-1185">Reference proteome</keyword>
<organism evidence="1 2">
    <name type="scientific">Chlamydomonas eustigma</name>
    <dbReference type="NCBI Taxonomy" id="1157962"/>
    <lineage>
        <taxon>Eukaryota</taxon>
        <taxon>Viridiplantae</taxon>
        <taxon>Chlorophyta</taxon>
        <taxon>core chlorophytes</taxon>
        <taxon>Chlorophyceae</taxon>
        <taxon>CS clade</taxon>
        <taxon>Chlamydomonadales</taxon>
        <taxon>Chlamydomonadaceae</taxon>
        <taxon>Chlamydomonas</taxon>
    </lineage>
</organism>
<dbReference type="Proteomes" id="UP000232323">
    <property type="component" value="Unassembled WGS sequence"/>
</dbReference>
<proteinExistence type="predicted"/>
<dbReference type="Gene3D" id="3.40.50.300">
    <property type="entry name" value="P-loop containing nucleotide triphosphate hydrolases"/>
    <property type="match status" value="1"/>
</dbReference>
<accession>A0A250XN46</accession>
<sequence>MLRGNDAGRLKPTILCSSRAIIAFCVLFLTSIIDNEAYVVEARDIQTDVQLASTAEMLPALEVASTSYTKGLFETALRESFEGVDESKTLSELKNLLRWLKEAQKKIDEHVPELQNYVLKEVATASIKLATSKFNEVKALEALRKISGWLSSASQKYGHPFTRRLLLGTILNMRISLKRPFSPAMQLAVDRLLLQLFRLHRNSAAQKGRIQFIHISKSGGTNMCMSAEGNGCTTESFSERHNCLIKEFNDEPHWASASGHKYVQYSMKEARNTPWFVNYGKERRVDVTCVERLNLMVQNNWTFYSNEYTLPAGEPTLCKQFVNVIMFREPLTRLASQISWIQKLYMQLHNTTDLSRAFKDRTTGFWERLLPAAVNNYYIRSLLGEQYFSTPLKSVRTSDTELAMLEVMQHDLLLMLEHKEFNDVVLKVGMGWQHSIIDDKIRSSSELKEDVSMPLDFEKMIEHNAPDVKLHQFAEQLQVLDVLLFKFIKLADDNLGLQNISTQPCGYIFNSQGARLE</sequence>
<dbReference type="EMBL" id="BEGY01000125">
    <property type="protein sequence ID" value="GAX84436.1"/>
    <property type="molecule type" value="Genomic_DNA"/>
</dbReference>
<dbReference type="AlphaFoldDB" id="A0A250XN46"/>
<evidence type="ECO:0000313" key="1">
    <source>
        <dbReference type="EMBL" id="GAX84436.1"/>
    </source>
</evidence>
<name>A0A250XN46_9CHLO</name>
<comment type="caution">
    <text evidence="1">The sequence shown here is derived from an EMBL/GenBank/DDBJ whole genome shotgun (WGS) entry which is preliminary data.</text>
</comment>
<reference evidence="1 2" key="1">
    <citation type="submission" date="2017-08" db="EMBL/GenBank/DDBJ databases">
        <title>Acidophilic green algal genome provides insights into adaptation to an acidic environment.</title>
        <authorList>
            <person name="Hirooka S."/>
            <person name="Hirose Y."/>
            <person name="Kanesaki Y."/>
            <person name="Higuchi S."/>
            <person name="Fujiwara T."/>
            <person name="Onuma R."/>
            <person name="Era A."/>
            <person name="Ohbayashi R."/>
            <person name="Uzuka A."/>
            <person name="Nozaki H."/>
            <person name="Yoshikawa H."/>
            <person name="Miyagishima S.Y."/>
        </authorList>
    </citation>
    <scope>NUCLEOTIDE SEQUENCE [LARGE SCALE GENOMIC DNA]</scope>
    <source>
        <strain evidence="1 2">NIES-2499</strain>
    </source>
</reference>
<dbReference type="OrthoDB" id="530351at2759"/>
<dbReference type="InterPro" id="IPR027417">
    <property type="entry name" value="P-loop_NTPase"/>
</dbReference>
<protein>
    <submittedName>
        <fullName evidence="1">Uncharacterized protein</fullName>
    </submittedName>
</protein>
<gene>
    <name evidence="1" type="ORF">CEUSTIGMA_g11856.t1</name>
</gene>
<evidence type="ECO:0000313" key="2">
    <source>
        <dbReference type="Proteomes" id="UP000232323"/>
    </source>
</evidence>